<dbReference type="GeneID" id="4620264"/>
<evidence type="ECO:0000256" key="1">
    <source>
        <dbReference type="SAM" id="MobiDB-lite"/>
    </source>
</evidence>
<feature type="transmembrane region" description="Helical" evidence="2">
    <location>
        <begin position="191"/>
        <end position="209"/>
    </location>
</feature>
<accession>Q75A99</accession>
<dbReference type="OMA" id="FSDAQAH"/>
<reference evidence="5" key="2">
    <citation type="journal article" date="2013" name="G3 (Bethesda)">
        <title>Genomes of Ashbya fungi isolated from insects reveal four mating-type loci, numerous translocations, lack of transposons, and distinct gene duplications.</title>
        <authorList>
            <person name="Dietrich F.S."/>
            <person name="Voegeli S."/>
            <person name="Kuo S."/>
            <person name="Philippsen P."/>
        </authorList>
    </citation>
    <scope>GENOME REANNOTATION</scope>
    <source>
        <strain evidence="5">ATCC 10895 / CBS 109.51 / FGSC 9923 / NRRL Y-1056</strain>
    </source>
</reference>
<evidence type="ECO:0000256" key="3">
    <source>
        <dbReference type="SAM" id="SignalP"/>
    </source>
</evidence>
<feature type="chain" id="PRO_5004286521" evidence="3">
    <location>
        <begin position="20"/>
        <end position="210"/>
    </location>
</feature>
<feature type="compositionally biased region" description="Low complexity" evidence="1">
    <location>
        <begin position="112"/>
        <end position="162"/>
    </location>
</feature>
<dbReference type="AlphaFoldDB" id="Q75A99"/>
<gene>
    <name evidence="4" type="ORF">AGOS_ADR019C</name>
</gene>
<protein>
    <submittedName>
        <fullName evidence="4">ADR019Cp</fullName>
    </submittedName>
</protein>
<dbReference type="HOGENOM" id="CLU_1365965_0_0_1"/>
<keyword evidence="2" id="KW-0472">Membrane</keyword>
<feature type="signal peptide" evidence="3">
    <location>
        <begin position="1"/>
        <end position="19"/>
    </location>
</feature>
<keyword evidence="2" id="KW-1133">Transmembrane helix</keyword>
<dbReference type="InParanoid" id="Q75A99"/>
<name>Q75A99_EREGS</name>
<sequence>MKFQSAAAVAALVATAVAAVDKLESSSLDVLFSDAQAHTQDYMGFFKPVGTHDPPRGLKEAFFKLLAGNFPTEADYEAIDFETVKNGVKDLPWYNDRLAKPLAAIGGAAEQPAKTEAPASSAPASSAPAKTEAPASSAPASSAPAKTEAPASSAPASSAPASSAPPAPASSAPAASTSSHAVATKDGAANVLPWSAGLGVVVAGAIGMLM</sequence>
<dbReference type="InterPro" id="IPR000992">
    <property type="entry name" value="SRP1_TIP1"/>
</dbReference>
<dbReference type="Proteomes" id="UP000000591">
    <property type="component" value="Chromosome IV"/>
</dbReference>
<keyword evidence="3" id="KW-0732">Signal</keyword>
<dbReference type="RefSeq" id="NP_984115.1">
    <property type="nucleotide sequence ID" value="NM_209468.1"/>
</dbReference>
<evidence type="ECO:0000256" key="2">
    <source>
        <dbReference type="SAM" id="Phobius"/>
    </source>
</evidence>
<proteinExistence type="predicted"/>
<dbReference type="FunCoup" id="Q75A99">
    <property type="interactions" value="68"/>
</dbReference>
<reference evidence="4 5" key="1">
    <citation type="journal article" date="2004" name="Science">
        <title>The Ashbya gossypii genome as a tool for mapping the ancient Saccharomyces cerevisiae genome.</title>
        <authorList>
            <person name="Dietrich F.S."/>
            <person name="Voegeli S."/>
            <person name="Brachat S."/>
            <person name="Lerch A."/>
            <person name="Gates K."/>
            <person name="Steiner S."/>
            <person name="Mohr C."/>
            <person name="Pohlmann R."/>
            <person name="Luedi P."/>
            <person name="Choi S."/>
            <person name="Wing R.A."/>
            <person name="Flavier A."/>
            <person name="Gaffney T.D."/>
            <person name="Philippsen P."/>
        </authorList>
    </citation>
    <scope>NUCLEOTIDE SEQUENCE [LARGE SCALE GENOMIC DNA]</scope>
    <source>
        <strain evidence="5">ATCC 10895 / CBS 109.51 / FGSC 9923 / NRRL Y-1056</strain>
    </source>
</reference>
<evidence type="ECO:0000313" key="5">
    <source>
        <dbReference type="Proteomes" id="UP000000591"/>
    </source>
</evidence>
<dbReference type="eggNOG" id="ENOG502RZ9R">
    <property type="taxonomic scope" value="Eukaryota"/>
</dbReference>
<dbReference type="OrthoDB" id="10542332at2759"/>
<keyword evidence="2" id="KW-0812">Transmembrane</keyword>
<evidence type="ECO:0000313" key="4">
    <source>
        <dbReference type="EMBL" id="AAS51939.1"/>
    </source>
</evidence>
<dbReference type="STRING" id="284811.Q75A99"/>
<dbReference type="Pfam" id="PF00660">
    <property type="entry name" value="SRP1_TIP1"/>
    <property type="match status" value="1"/>
</dbReference>
<feature type="region of interest" description="Disordered" evidence="1">
    <location>
        <begin position="109"/>
        <end position="175"/>
    </location>
</feature>
<keyword evidence="5" id="KW-1185">Reference proteome</keyword>
<organism evidence="4 5">
    <name type="scientific">Eremothecium gossypii (strain ATCC 10895 / CBS 109.51 / FGSC 9923 / NRRL Y-1056)</name>
    <name type="common">Yeast</name>
    <name type="synonym">Ashbya gossypii</name>
    <dbReference type="NCBI Taxonomy" id="284811"/>
    <lineage>
        <taxon>Eukaryota</taxon>
        <taxon>Fungi</taxon>
        <taxon>Dikarya</taxon>
        <taxon>Ascomycota</taxon>
        <taxon>Saccharomycotina</taxon>
        <taxon>Saccharomycetes</taxon>
        <taxon>Saccharomycetales</taxon>
        <taxon>Saccharomycetaceae</taxon>
        <taxon>Eremothecium</taxon>
    </lineage>
</organism>
<dbReference type="KEGG" id="ago:AGOS_ADR019C"/>
<dbReference type="EMBL" id="AE016817">
    <property type="protein sequence ID" value="AAS51939.1"/>
    <property type="molecule type" value="Genomic_DNA"/>
</dbReference>